<evidence type="ECO:0000256" key="1">
    <source>
        <dbReference type="ARBA" id="ARBA00004141"/>
    </source>
</evidence>
<keyword evidence="9" id="KW-1185">Reference proteome</keyword>
<keyword evidence="6 7" id="KW-0472">Membrane</keyword>
<gene>
    <name evidence="8" type="ORF">Asulf_01806</name>
</gene>
<dbReference type="GO" id="GO:0016651">
    <property type="term" value="F:oxidoreductase activity, acting on NAD(P)H"/>
    <property type="evidence" value="ECO:0007669"/>
    <property type="project" value="InterPro"/>
</dbReference>
<dbReference type="OrthoDB" id="56168at2157"/>
<dbReference type="Pfam" id="PF00420">
    <property type="entry name" value="Oxidored_q2"/>
    <property type="match status" value="1"/>
</dbReference>
<comment type="subcellular location">
    <subcellularLocation>
        <location evidence="1">Membrane</location>
        <topology evidence="1">Multi-pass membrane protein</topology>
    </subcellularLocation>
</comment>
<comment type="similarity">
    <text evidence="2">Belongs to the complex I subunit 4L family.</text>
</comment>
<evidence type="ECO:0000256" key="5">
    <source>
        <dbReference type="ARBA" id="ARBA00022989"/>
    </source>
</evidence>
<evidence type="ECO:0000256" key="2">
    <source>
        <dbReference type="ARBA" id="ARBA00010519"/>
    </source>
</evidence>
<dbReference type="KEGG" id="ast:Asulf_01806"/>
<dbReference type="Gene3D" id="1.10.287.3510">
    <property type="match status" value="1"/>
</dbReference>
<feature type="transmembrane region" description="Helical" evidence="7">
    <location>
        <begin position="6"/>
        <end position="24"/>
    </location>
</feature>
<keyword evidence="4 7" id="KW-0812">Transmembrane</keyword>
<evidence type="ECO:0000256" key="3">
    <source>
        <dbReference type="ARBA" id="ARBA00022448"/>
    </source>
</evidence>
<dbReference type="HOGENOM" id="CLU_144724_1_1_2"/>
<evidence type="ECO:0000313" key="9">
    <source>
        <dbReference type="Proteomes" id="UP000013307"/>
    </source>
</evidence>
<dbReference type="PANTHER" id="PTHR11434">
    <property type="entry name" value="NADH-UBIQUINONE OXIDOREDUCTASE SUBUNIT ND4L"/>
    <property type="match status" value="1"/>
</dbReference>
<dbReference type="Proteomes" id="UP000013307">
    <property type="component" value="Chromosome"/>
</dbReference>
<evidence type="ECO:0000313" key="8">
    <source>
        <dbReference type="EMBL" id="AGK61777.1"/>
    </source>
</evidence>
<keyword evidence="3" id="KW-0813">Transport</keyword>
<reference evidence="8 9" key="1">
    <citation type="journal article" date="2013" name="Genome Announc.">
        <title>Complete Genome Sequence of the Thermophilic and Facultatively Chemolithoautotrophic Sulfate Reducer Archaeoglobus sulfaticallidus Strain PM70-1T.</title>
        <authorList>
            <person name="Stokke R."/>
            <person name="Hocking W.P."/>
            <person name="Steinsbu B.O."/>
            <person name="Steen I.H."/>
        </authorList>
    </citation>
    <scope>NUCLEOTIDE SEQUENCE [LARGE SCALE GENOMIC DNA]</scope>
    <source>
        <strain evidence="8">PM70-1</strain>
    </source>
</reference>
<dbReference type="HAMAP" id="MF_01456">
    <property type="entry name" value="NDH1_NuoK"/>
    <property type="match status" value="1"/>
</dbReference>
<proteinExistence type="inferred from homology"/>
<feature type="transmembrane region" description="Helical" evidence="7">
    <location>
        <begin position="60"/>
        <end position="84"/>
    </location>
</feature>
<dbReference type="EMBL" id="CP005290">
    <property type="protein sequence ID" value="AGK61777.1"/>
    <property type="molecule type" value="Genomic_DNA"/>
</dbReference>
<sequence>MLSLENYILLSTTLLLIGAYGVIVSRNVIRILMCIEIMMSSANVNLIAFSNYLSDISGQILVTFSLAIAGAEASIGFGIILLIFRTYHSTEASLLRKLRY</sequence>
<accession>N0BHI5</accession>
<keyword evidence="5 7" id="KW-1133">Transmembrane helix</keyword>
<protein>
    <submittedName>
        <fullName evidence="8">NADH:ubiquinone oxidoreductase subunit 11 or 4L (Chain K)</fullName>
    </submittedName>
</protein>
<organism evidence="8 9">
    <name type="scientific">Archaeoglobus sulfaticallidus PM70-1</name>
    <dbReference type="NCBI Taxonomy" id="387631"/>
    <lineage>
        <taxon>Archaea</taxon>
        <taxon>Methanobacteriati</taxon>
        <taxon>Methanobacteriota</taxon>
        <taxon>Archaeoglobi</taxon>
        <taxon>Archaeoglobales</taxon>
        <taxon>Archaeoglobaceae</taxon>
        <taxon>Archaeoglobus</taxon>
    </lineage>
</organism>
<dbReference type="InterPro" id="IPR001133">
    <property type="entry name" value="NADH_UbQ_OxRdtase_chain4L/K"/>
</dbReference>
<dbReference type="RefSeq" id="WP_015591375.1">
    <property type="nucleotide sequence ID" value="NC_021169.1"/>
</dbReference>
<dbReference type="PANTHER" id="PTHR11434:SF16">
    <property type="entry name" value="NADH-UBIQUINONE OXIDOREDUCTASE CHAIN 4L"/>
    <property type="match status" value="1"/>
</dbReference>
<dbReference type="InterPro" id="IPR039428">
    <property type="entry name" value="NUOK/Mnh_C1-like"/>
</dbReference>
<evidence type="ECO:0000256" key="6">
    <source>
        <dbReference type="ARBA" id="ARBA00023136"/>
    </source>
</evidence>
<evidence type="ECO:0000256" key="4">
    <source>
        <dbReference type="ARBA" id="ARBA00022692"/>
    </source>
</evidence>
<dbReference type="eggNOG" id="arCOG03073">
    <property type="taxonomic scope" value="Archaea"/>
</dbReference>
<dbReference type="GeneID" id="15393441"/>
<keyword evidence="8" id="KW-0830">Ubiquinone</keyword>
<dbReference type="GO" id="GO:0030964">
    <property type="term" value="C:NADH dehydrogenase complex"/>
    <property type="evidence" value="ECO:0007669"/>
    <property type="project" value="TreeGrafter"/>
</dbReference>
<dbReference type="AlphaFoldDB" id="N0BHI5"/>
<dbReference type="GO" id="GO:0042773">
    <property type="term" value="P:ATP synthesis coupled electron transport"/>
    <property type="evidence" value="ECO:0007669"/>
    <property type="project" value="InterPro"/>
</dbReference>
<evidence type="ECO:0000256" key="7">
    <source>
        <dbReference type="SAM" id="Phobius"/>
    </source>
</evidence>
<name>N0BHI5_9EURY</name>
<dbReference type="FunFam" id="1.10.287.3510:FF:000001">
    <property type="entry name" value="NADH-quinone oxidoreductase subunit K"/>
    <property type="match status" value="1"/>
</dbReference>
<dbReference type="NCBIfam" id="NF004320">
    <property type="entry name" value="PRK05715.1-2"/>
    <property type="match status" value="1"/>
</dbReference>
<dbReference type="STRING" id="387631.Asulf_01806"/>